<name>A0A485L7L1_9STRA</name>
<keyword evidence="3" id="KW-1185">Reference proteome</keyword>
<dbReference type="OrthoDB" id="6770063at2759"/>
<organism evidence="2 3">
    <name type="scientific">Aphanomyces stellatus</name>
    <dbReference type="NCBI Taxonomy" id="120398"/>
    <lineage>
        <taxon>Eukaryota</taxon>
        <taxon>Sar</taxon>
        <taxon>Stramenopiles</taxon>
        <taxon>Oomycota</taxon>
        <taxon>Saprolegniomycetes</taxon>
        <taxon>Saprolegniales</taxon>
        <taxon>Verrucalvaceae</taxon>
        <taxon>Aphanomyces</taxon>
    </lineage>
</organism>
<dbReference type="SUPFAM" id="SSF50370">
    <property type="entry name" value="Ricin B-like lectins"/>
    <property type="match status" value="2"/>
</dbReference>
<dbReference type="EMBL" id="CAADRA010006016">
    <property type="protein sequence ID" value="VFT93624.1"/>
    <property type="molecule type" value="Genomic_DNA"/>
</dbReference>
<gene>
    <name evidence="2" type="primary">Aste57867_16860</name>
    <name evidence="1" type="ORF">As57867_016802</name>
    <name evidence="2" type="ORF">ASTE57867_16860</name>
</gene>
<reference evidence="1" key="2">
    <citation type="submission" date="2019-06" db="EMBL/GenBank/DDBJ databases">
        <title>Genomics analysis of Aphanomyces spp. identifies a new class of oomycete effector associated with host adaptation.</title>
        <authorList>
            <person name="Gaulin E."/>
        </authorList>
    </citation>
    <scope>NUCLEOTIDE SEQUENCE</scope>
    <source>
        <strain evidence="1">CBS 578.67</strain>
    </source>
</reference>
<dbReference type="InterPro" id="IPR035992">
    <property type="entry name" value="Ricin_B-like_lectins"/>
</dbReference>
<dbReference type="AlphaFoldDB" id="A0A485L7L1"/>
<dbReference type="Proteomes" id="UP000332933">
    <property type="component" value="Unassembled WGS sequence"/>
</dbReference>
<proteinExistence type="predicted"/>
<evidence type="ECO:0000313" key="3">
    <source>
        <dbReference type="Proteomes" id="UP000332933"/>
    </source>
</evidence>
<protein>
    <submittedName>
        <fullName evidence="2">Aste57867_16860 protein</fullName>
    </submittedName>
</protein>
<dbReference type="Gene3D" id="2.80.10.50">
    <property type="match status" value="1"/>
</dbReference>
<accession>A0A485L7L1</accession>
<sequence length="251" mass="27519">MHRNTVFPGTIAIGADRFYCLEAPTKSYLDAPTGRPCNGQVPAQQWTWVNAKYLYNAFTKKCLTFPKDDPKQALVLRMTTCLFSNDQTWQVLGQTLANPTFPTKVSTTGFSGMAYVEEFAWRDDQVMDLTQVPPAPSIVPTFPPSLSSYEGSLVVGANRSFCLEANAGNAYVATCDASSIRQKFTWYHSHARVLGVRYLHPCFVRGASILSIGSPSSCLVATSLAVGDVVTTKPCDIFDDTQLIMFANTTV</sequence>
<reference evidence="2 3" key="1">
    <citation type="submission" date="2019-03" db="EMBL/GenBank/DDBJ databases">
        <authorList>
            <person name="Gaulin E."/>
            <person name="Dumas B."/>
        </authorList>
    </citation>
    <scope>NUCLEOTIDE SEQUENCE [LARGE SCALE GENOMIC DNA]</scope>
    <source>
        <strain evidence="2">CBS 568.67</strain>
    </source>
</reference>
<evidence type="ECO:0000313" key="2">
    <source>
        <dbReference type="EMBL" id="VFT93624.1"/>
    </source>
</evidence>
<dbReference type="EMBL" id="VJMH01005995">
    <property type="protein sequence ID" value="KAF0692018.1"/>
    <property type="molecule type" value="Genomic_DNA"/>
</dbReference>
<evidence type="ECO:0000313" key="1">
    <source>
        <dbReference type="EMBL" id="KAF0692018.1"/>
    </source>
</evidence>
<dbReference type="PROSITE" id="PS50231">
    <property type="entry name" value="RICIN_B_LECTIN"/>
    <property type="match status" value="2"/>
</dbReference>